<dbReference type="SUPFAM" id="SSF51905">
    <property type="entry name" value="FAD/NAD(P)-binding domain"/>
    <property type="match status" value="1"/>
</dbReference>
<evidence type="ECO:0000256" key="7">
    <source>
        <dbReference type="SAM" id="Phobius"/>
    </source>
</evidence>
<feature type="transmembrane region" description="Helical" evidence="7">
    <location>
        <begin position="98"/>
        <end position="118"/>
    </location>
</feature>
<comment type="cofactor">
    <cofactor evidence="1 6">
        <name>FAD</name>
        <dbReference type="ChEBI" id="CHEBI:57692"/>
    </cofactor>
</comment>
<protein>
    <recommendedName>
        <fullName evidence="6">Coproporphyrinogen III oxidase</fullName>
        <ecNumber evidence="6">1.3.3.15</ecNumber>
    </recommendedName>
</protein>
<dbReference type="SUPFAM" id="SSF54373">
    <property type="entry name" value="FAD-linked reductases, C-terminal domain"/>
    <property type="match status" value="1"/>
</dbReference>
<keyword evidence="6" id="KW-0963">Cytoplasm</keyword>
<dbReference type="PANTHER" id="PTHR42923:SF3">
    <property type="entry name" value="PROTOPORPHYRINOGEN OXIDASE"/>
    <property type="match status" value="1"/>
</dbReference>
<comment type="function">
    <text evidence="6">Involved in coproporphyrin-dependent heme b biosynthesis. Catalyzes the oxidation of coproporphyrinogen III to coproporphyrin III.</text>
</comment>
<gene>
    <name evidence="9" type="primary">hemG</name>
    <name evidence="9" type="ORF">CKA38_01455</name>
</gene>
<comment type="similarity">
    <text evidence="6">Belongs to the protoporphyrinogen/coproporphyrinogen oxidase family. Coproporphyrinogen III oxidase subfamily.</text>
</comment>
<dbReference type="InterPro" id="IPR004572">
    <property type="entry name" value="Protoporphyrinogen_oxidase"/>
</dbReference>
<sequence length="467" mass="50562">MSNQSIAVVGGGITGLAAAYHLASETRRVRLFEASGQLGGSIRSERTPEGWLIETGPNTVLDKTNEFKRYLDLPGLAQSRLRPDPLSKKRFIVRNGKLMALPTSAFGAATTSIVSFNLKWRIARDFFFSRPRNRTEDLPLAELARAHYGNEFIDYALNPMVAGIYAGDPEKLSARHAMPFIWEAERSHGSIVRGQIAQMRARRKAGIPKAEMLSFQNGLQELPDALAAQLPNSALETGARIKSISRCESSGASEPRWLVRWMRDGAAQTETFTKVLLAIPPHALAALQIAPDAARPDEFFAPLSELGEIASPPLASLFLGYKREQIAHPLDGFGALVPEVEKLPFLGVLFSSSLFAGRTPPGHAALTVMIGGTRQPGLASLGEQQLVDLVSPPLGKLLGIQGAPVFQKLTTHQRAIPQYNVGHEKYLSLIDEFEQAHPGLVIAGNVRDGIAVPACVASGVKRAESTM</sequence>
<evidence type="ECO:0000256" key="2">
    <source>
        <dbReference type="ARBA" id="ARBA00022630"/>
    </source>
</evidence>
<evidence type="ECO:0000256" key="6">
    <source>
        <dbReference type="RuleBase" id="RU364052"/>
    </source>
</evidence>
<dbReference type="GO" id="GO:0005737">
    <property type="term" value="C:cytoplasm"/>
    <property type="evidence" value="ECO:0007669"/>
    <property type="project" value="UniProtKB-SubCell"/>
</dbReference>
<evidence type="ECO:0000256" key="4">
    <source>
        <dbReference type="ARBA" id="ARBA00023002"/>
    </source>
</evidence>
<dbReference type="OrthoDB" id="9805195at2"/>
<dbReference type="PROSITE" id="PS50835">
    <property type="entry name" value="IG_LIKE"/>
    <property type="match status" value="1"/>
</dbReference>
<dbReference type="GO" id="GO:0006783">
    <property type="term" value="P:heme biosynthetic process"/>
    <property type="evidence" value="ECO:0007669"/>
    <property type="project" value="UniProtKB-UniRule"/>
</dbReference>
<dbReference type="EC" id="1.3.3.15" evidence="6"/>
<dbReference type="GO" id="GO:0004729">
    <property type="term" value="F:oxygen-dependent protoporphyrinogen oxidase activity"/>
    <property type="evidence" value="ECO:0007669"/>
    <property type="project" value="UniProtKB-UniRule"/>
</dbReference>
<dbReference type="AlphaFoldDB" id="A0A2U8E0J3"/>
<keyword evidence="2 6" id="KW-0285">Flavoprotein</keyword>
<keyword evidence="10" id="KW-1185">Reference proteome</keyword>
<dbReference type="InterPro" id="IPR050464">
    <property type="entry name" value="Zeta_carotene_desat/Oxidored"/>
</dbReference>
<keyword evidence="7" id="KW-0812">Transmembrane</keyword>
<dbReference type="Proteomes" id="UP000244896">
    <property type="component" value="Chromosome"/>
</dbReference>
<proteinExistence type="inferred from homology"/>
<dbReference type="Gene3D" id="3.90.660.20">
    <property type="entry name" value="Protoporphyrinogen oxidase, mitochondrial, domain 2"/>
    <property type="match status" value="1"/>
</dbReference>
<accession>A0A2U8E0J3</accession>
<dbReference type="KEGG" id="elut:CKA38_01455"/>
<feature type="transmembrane region" description="Helical" evidence="7">
    <location>
        <begin position="6"/>
        <end position="23"/>
    </location>
</feature>
<keyword evidence="4 6" id="KW-0560">Oxidoreductase</keyword>
<evidence type="ECO:0000313" key="9">
    <source>
        <dbReference type="EMBL" id="AWI08102.1"/>
    </source>
</evidence>
<comment type="subcellular location">
    <subcellularLocation>
        <location evidence="6">Cytoplasm</location>
    </subcellularLocation>
</comment>
<dbReference type="EMBL" id="CP023004">
    <property type="protein sequence ID" value="AWI08102.1"/>
    <property type="molecule type" value="Genomic_DNA"/>
</dbReference>
<dbReference type="InterPro" id="IPR002937">
    <property type="entry name" value="Amino_oxidase"/>
</dbReference>
<keyword evidence="7" id="KW-1133">Transmembrane helix</keyword>
<dbReference type="InterPro" id="IPR036188">
    <property type="entry name" value="FAD/NAD-bd_sf"/>
</dbReference>
<dbReference type="RefSeq" id="WP_108823909.1">
    <property type="nucleotide sequence ID" value="NZ_CP023004.1"/>
</dbReference>
<dbReference type="Pfam" id="PF01593">
    <property type="entry name" value="Amino_oxidase"/>
    <property type="match status" value="1"/>
</dbReference>
<comment type="pathway">
    <text evidence="6">Porphyrin-containing compound metabolism; protoheme biosynthesis.</text>
</comment>
<evidence type="ECO:0000313" key="10">
    <source>
        <dbReference type="Proteomes" id="UP000244896"/>
    </source>
</evidence>
<feature type="domain" description="Ig-like" evidence="8">
    <location>
        <begin position="223"/>
        <end position="265"/>
    </location>
</feature>
<comment type="catalytic activity">
    <reaction evidence="6">
        <text>coproporphyrinogen III + 3 O2 = coproporphyrin III + 3 H2O2</text>
        <dbReference type="Rhea" id="RHEA:43436"/>
        <dbReference type="ChEBI" id="CHEBI:15379"/>
        <dbReference type="ChEBI" id="CHEBI:16240"/>
        <dbReference type="ChEBI" id="CHEBI:57309"/>
        <dbReference type="ChEBI" id="CHEBI:131725"/>
        <dbReference type="EC" id="1.3.3.15"/>
    </reaction>
</comment>
<organism evidence="9 10">
    <name type="scientific">Ereboglobus luteus</name>
    <dbReference type="NCBI Taxonomy" id="1796921"/>
    <lineage>
        <taxon>Bacteria</taxon>
        <taxon>Pseudomonadati</taxon>
        <taxon>Verrucomicrobiota</taxon>
        <taxon>Opitutia</taxon>
        <taxon>Opitutales</taxon>
        <taxon>Opitutaceae</taxon>
        <taxon>Ereboglobus</taxon>
    </lineage>
</organism>
<dbReference type="Gene3D" id="1.10.3110.10">
    <property type="entry name" value="protoporphyrinogen ix oxidase, domain 3"/>
    <property type="match status" value="1"/>
</dbReference>
<dbReference type="PANTHER" id="PTHR42923">
    <property type="entry name" value="PROTOPORPHYRINOGEN OXIDASE"/>
    <property type="match status" value="1"/>
</dbReference>
<keyword evidence="3 6" id="KW-0274">FAD</keyword>
<reference evidence="9 10" key="1">
    <citation type="journal article" date="2018" name="Syst. Appl. Microbiol.">
        <title>Ereboglobus luteus gen. nov. sp. nov. from cockroach guts, and new insights into the oxygen relationship of the genera Opitutus and Didymococcus (Verrucomicrobia: Opitutaceae).</title>
        <authorList>
            <person name="Tegtmeier D."/>
            <person name="Belitz A."/>
            <person name="Radek R."/>
            <person name="Heimerl T."/>
            <person name="Brune A."/>
        </authorList>
    </citation>
    <scope>NUCLEOTIDE SEQUENCE [LARGE SCALE GENOMIC DNA]</scope>
    <source>
        <strain evidence="9 10">Ho45</strain>
    </source>
</reference>
<evidence type="ECO:0000256" key="3">
    <source>
        <dbReference type="ARBA" id="ARBA00022827"/>
    </source>
</evidence>
<dbReference type="InterPro" id="IPR007110">
    <property type="entry name" value="Ig-like_dom"/>
</dbReference>
<evidence type="ECO:0000256" key="5">
    <source>
        <dbReference type="ARBA" id="ARBA00023133"/>
    </source>
</evidence>
<keyword evidence="7" id="KW-0472">Membrane</keyword>
<name>A0A2U8E0J3_9BACT</name>
<evidence type="ECO:0000256" key="1">
    <source>
        <dbReference type="ARBA" id="ARBA00001974"/>
    </source>
</evidence>
<dbReference type="NCBIfam" id="TIGR00562">
    <property type="entry name" value="proto_IX_ox"/>
    <property type="match status" value="1"/>
</dbReference>
<dbReference type="UniPathway" id="UPA00252"/>
<dbReference type="Gene3D" id="3.50.50.60">
    <property type="entry name" value="FAD/NAD(P)-binding domain"/>
    <property type="match status" value="1"/>
</dbReference>
<evidence type="ECO:0000259" key="8">
    <source>
        <dbReference type="PROSITE" id="PS50835"/>
    </source>
</evidence>
<keyword evidence="5 6" id="KW-0350">Heme biosynthesis</keyword>